<proteinExistence type="predicted"/>
<feature type="non-terminal residue" evidence="2">
    <location>
        <position position="1"/>
    </location>
</feature>
<reference evidence="2" key="1">
    <citation type="submission" date="2018-05" db="EMBL/GenBank/DDBJ databases">
        <authorList>
            <person name="Lanie J.A."/>
            <person name="Ng W.-L."/>
            <person name="Kazmierczak K.M."/>
            <person name="Andrzejewski T.M."/>
            <person name="Davidsen T.M."/>
            <person name="Wayne K.J."/>
            <person name="Tettelin H."/>
            <person name="Glass J.I."/>
            <person name="Rusch D."/>
            <person name="Podicherti R."/>
            <person name="Tsui H.-C.T."/>
            <person name="Winkler M.E."/>
        </authorList>
    </citation>
    <scope>NUCLEOTIDE SEQUENCE</scope>
</reference>
<feature type="compositionally biased region" description="Basic and acidic residues" evidence="1">
    <location>
        <begin position="13"/>
        <end position="22"/>
    </location>
</feature>
<name>A0A382PVJ8_9ZZZZ</name>
<protein>
    <submittedName>
        <fullName evidence="2">Uncharacterized protein</fullName>
    </submittedName>
</protein>
<sequence length="67" mass="7758">HRRQAGPALWTQGERDHRSPDPCWDRFGALQTGSVRRPGTGDRFGQWQQRRPVARLRRVHGGCGRRI</sequence>
<evidence type="ECO:0000313" key="2">
    <source>
        <dbReference type="EMBL" id="SVC77383.1"/>
    </source>
</evidence>
<organism evidence="2">
    <name type="scientific">marine metagenome</name>
    <dbReference type="NCBI Taxonomy" id="408172"/>
    <lineage>
        <taxon>unclassified sequences</taxon>
        <taxon>metagenomes</taxon>
        <taxon>ecological metagenomes</taxon>
    </lineage>
</organism>
<dbReference type="EMBL" id="UINC01110103">
    <property type="protein sequence ID" value="SVC77383.1"/>
    <property type="molecule type" value="Genomic_DNA"/>
</dbReference>
<gene>
    <name evidence="2" type="ORF">METZ01_LOCUS330237</name>
</gene>
<feature type="region of interest" description="Disordered" evidence="1">
    <location>
        <begin position="1"/>
        <end position="22"/>
    </location>
</feature>
<evidence type="ECO:0000256" key="1">
    <source>
        <dbReference type="SAM" id="MobiDB-lite"/>
    </source>
</evidence>
<dbReference type="AlphaFoldDB" id="A0A382PVJ8"/>
<feature type="non-terminal residue" evidence="2">
    <location>
        <position position="67"/>
    </location>
</feature>
<accession>A0A382PVJ8</accession>